<name>A0AA41SQG6_SCICA</name>
<accession>A0AA41SQG6</accession>
<keyword evidence="1" id="KW-0687">Ribonucleoprotein</keyword>
<sequence length="73" mass="8584">MPKGKKAKGKKMVLTSVMVKKQEGKKVVSPLFEKRPKNFGISQDIQLKRDLIRFVKWPHFIQLQWQKLFSITS</sequence>
<proteinExistence type="inferred from homology"/>
<evidence type="ECO:0000313" key="2">
    <source>
        <dbReference type="EMBL" id="MBZ3870239.1"/>
    </source>
</evidence>
<keyword evidence="1 2" id="KW-0689">Ribosomal protein</keyword>
<comment type="similarity">
    <text evidence="1">Belongs to the eukaryotic ribosomal protein eL8 family.</text>
</comment>
<dbReference type="GO" id="GO:0022625">
    <property type="term" value="C:cytosolic large ribosomal subunit"/>
    <property type="evidence" value="ECO:0007669"/>
    <property type="project" value="UniProtKB-UniRule"/>
</dbReference>
<comment type="function">
    <text evidence="1">Component of the ribosome.</text>
</comment>
<dbReference type="AlphaFoldDB" id="A0AA41SQG6"/>
<reference evidence="2" key="1">
    <citation type="submission" date="2020-03" db="EMBL/GenBank/DDBJ databases">
        <title>Studies in the Genomics of Life Span.</title>
        <authorList>
            <person name="Glass D."/>
        </authorList>
    </citation>
    <scope>NUCLEOTIDE SEQUENCE</scope>
    <source>
        <strain evidence="2">SUZIE</strain>
        <tissue evidence="2">Muscle</tissue>
    </source>
</reference>
<evidence type="ECO:0000313" key="3">
    <source>
        <dbReference type="Proteomes" id="UP001166674"/>
    </source>
</evidence>
<dbReference type="EMBL" id="JAATJV010145753">
    <property type="protein sequence ID" value="MBZ3870239.1"/>
    <property type="molecule type" value="Genomic_DNA"/>
</dbReference>
<gene>
    <name evidence="2" type="ORF">SUZIE_106945</name>
</gene>
<protein>
    <recommendedName>
        <fullName evidence="1">60S ribosomal protein L7a</fullName>
    </recommendedName>
</protein>
<dbReference type="Proteomes" id="UP001166674">
    <property type="component" value="Unassembled WGS sequence"/>
</dbReference>
<evidence type="ECO:0000256" key="1">
    <source>
        <dbReference type="RuleBase" id="RU367042"/>
    </source>
</evidence>
<comment type="caution">
    <text evidence="2">The sequence shown here is derived from an EMBL/GenBank/DDBJ whole genome shotgun (WGS) entry which is preliminary data.</text>
</comment>
<dbReference type="GO" id="GO:0003723">
    <property type="term" value="F:RNA binding"/>
    <property type="evidence" value="ECO:0007669"/>
    <property type="project" value="UniProtKB-UniRule"/>
</dbReference>
<dbReference type="InterPro" id="IPR001921">
    <property type="entry name" value="Ribosomal_eL8_euk"/>
</dbReference>
<keyword evidence="3" id="KW-1185">Reference proteome</keyword>
<dbReference type="PRINTS" id="PR00882">
    <property type="entry name" value="RIBOSOMALL7A"/>
</dbReference>
<organism evidence="2 3">
    <name type="scientific">Sciurus carolinensis</name>
    <name type="common">Eastern gray squirrel</name>
    <dbReference type="NCBI Taxonomy" id="30640"/>
    <lineage>
        <taxon>Eukaryota</taxon>
        <taxon>Metazoa</taxon>
        <taxon>Chordata</taxon>
        <taxon>Craniata</taxon>
        <taxon>Vertebrata</taxon>
        <taxon>Euteleostomi</taxon>
        <taxon>Mammalia</taxon>
        <taxon>Eutheria</taxon>
        <taxon>Euarchontoglires</taxon>
        <taxon>Glires</taxon>
        <taxon>Rodentia</taxon>
        <taxon>Sciuromorpha</taxon>
        <taxon>Sciuridae</taxon>
        <taxon>Sciurinae</taxon>
        <taxon>Sciurini</taxon>
        <taxon>Sciurus</taxon>
    </lineage>
</organism>